<sequence>MLNERCLICFEVKSLCKVFDSDPVIFQNVRKEIHISKLPKKKEYFVTVFDLFAPPLVQNSHFREWYFKVANPLLQTFVSKIEKYRRERSFQNLANLIRKTENALSEKNDTLKRQNIKPIDRPPIPLMDLSKYGAYLPFGEKCVHFLVDVSDYTWFKISSLCEAYNVKPDIFECKTEIFYLTDSPNDEKYFENEIDIFLTPLVDKSEFTDWYSNYAVPRIKLINRE</sequence>
<dbReference type="Proteomes" id="UP000499080">
    <property type="component" value="Unassembled WGS sequence"/>
</dbReference>
<evidence type="ECO:0000313" key="2">
    <source>
        <dbReference type="Proteomes" id="UP000499080"/>
    </source>
</evidence>
<name>A0A4Y2N503_ARAVE</name>
<evidence type="ECO:0000313" key="1">
    <source>
        <dbReference type="EMBL" id="GBN33680.1"/>
    </source>
</evidence>
<gene>
    <name evidence="1" type="ORF">AVEN_162352_1</name>
</gene>
<proteinExistence type="predicted"/>
<dbReference type="EMBL" id="BGPR01008415">
    <property type="protein sequence ID" value="GBN33680.1"/>
    <property type="molecule type" value="Genomic_DNA"/>
</dbReference>
<reference evidence="1 2" key="1">
    <citation type="journal article" date="2019" name="Sci. Rep.">
        <title>Orb-weaving spider Araneus ventricosus genome elucidates the spidroin gene catalogue.</title>
        <authorList>
            <person name="Kono N."/>
            <person name="Nakamura H."/>
            <person name="Ohtoshi R."/>
            <person name="Moran D.A.P."/>
            <person name="Shinohara A."/>
            <person name="Yoshida Y."/>
            <person name="Fujiwara M."/>
            <person name="Mori M."/>
            <person name="Tomita M."/>
            <person name="Arakawa K."/>
        </authorList>
    </citation>
    <scope>NUCLEOTIDE SEQUENCE [LARGE SCALE GENOMIC DNA]</scope>
</reference>
<keyword evidence="2" id="KW-1185">Reference proteome</keyword>
<dbReference type="AlphaFoldDB" id="A0A4Y2N503"/>
<protein>
    <submittedName>
        <fullName evidence="1">Uncharacterized protein</fullName>
    </submittedName>
</protein>
<comment type="caution">
    <text evidence="1">The sequence shown here is derived from an EMBL/GenBank/DDBJ whole genome shotgun (WGS) entry which is preliminary data.</text>
</comment>
<accession>A0A4Y2N503</accession>
<organism evidence="1 2">
    <name type="scientific">Araneus ventricosus</name>
    <name type="common">Orbweaver spider</name>
    <name type="synonym">Epeira ventricosa</name>
    <dbReference type="NCBI Taxonomy" id="182803"/>
    <lineage>
        <taxon>Eukaryota</taxon>
        <taxon>Metazoa</taxon>
        <taxon>Ecdysozoa</taxon>
        <taxon>Arthropoda</taxon>
        <taxon>Chelicerata</taxon>
        <taxon>Arachnida</taxon>
        <taxon>Araneae</taxon>
        <taxon>Araneomorphae</taxon>
        <taxon>Entelegynae</taxon>
        <taxon>Araneoidea</taxon>
        <taxon>Araneidae</taxon>
        <taxon>Araneus</taxon>
    </lineage>
</organism>